<gene>
    <name evidence="2" type="ORF">EYS42_14955</name>
</gene>
<dbReference type="RefSeq" id="WP_130969000.1">
    <property type="nucleotide sequence ID" value="NZ_SIXI01000007.1"/>
</dbReference>
<dbReference type="EMBL" id="SIXI01000007">
    <property type="protein sequence ID" value="TBO28303.1"/>
    <property type="molecule type" value="Genomic_DNA"/>
</dbReference>
<feature type="signal peptide" evidence="1">
    <location>
        <begin position="1"/>
        <end position="21"/>
    </location>
</feature>
<evidence type="ECO:0000313" key="2">
    <source>
        <dbReference type="EMBL" id="TBO28303.1"/>
    </source>
</evidence>
<evidence type="ECO:0008006" key="4">
    <source>
        <dbReference type="Google" id="ProtNLM"/>
    </source>
</evidence>
<reference evidence="2 3" key="1">
    <citation type="submission" date="2019-02" db="EMBL/GenBank/DDBJ databases">
        <title>Aquabacterium sp. strain KMB7.</title>
        <authorList>
            <person name="Chen W.-M."/>
        </authorList>
    </citation>
    <scope>NUCLEOTIDE SEQUENCE [LARGE SCALE GENOMIC DNA]</scope>
    <source>
        <strain evidence="2 3">KMB7</strain>
    </source>
</reference>
<comment type="caution">
    <text evidence="2">The sequence shown here is derived from an EMBL/GenBank/DDBJ whole genome shotgun (WGS) entry which is preliminary data.</text>
</comment>
<organism evidence="2 3">
    <name type="scientific">Aquabacterium lacunae</name>
    <dbReference type="NCBI Taxonomy" id="2528630"/>
    <lineage>
        <taxon>Bacteria</taxon>
        <taxon>Pseudomonadati</taxon>
        <taxon>Pseudomonadota</taxon>
        <taxon>Betaproteobacteria</taxon>
        <taxon>Burkholderiales</taxon>
        <taxon>Aquabacterium</taxon>
    </lineage>
</organism>
<accession>A0A4Q9GVW2</accession>
<keyword evidence="1" id="KW-0732">Signal</keyword>
<protein>
    <recommendedName>
        <fullName evidence="4">PEP-CTERM protein-sorting domain-containing protein</fullName>
    </recommendedName>
</protein>
<evidence type="ECO:0000313" key="3">
    <source>
        <dbReference type="Proteomes" id="UP000292120"/>
    </source>
</evidence>
<dbReference type="AlphaFoldDB" id="A0A4Q9GVW2"/>
<name>A0A4Q9GVW2_9BURK</name>
<sequence length="157" mass="15457">MFFQRAALGIAAALAFSAAHASVPLASGPGAIDLSDGSESIFAAAYTPAAYSFALGAGSTYQLDLSFFSLFGPVNISSIALSGPTASSLSPSAGTASFTGLAAGNYSLTFNFAPSSGLLAGNINVTATPVPEAEATILALAGMGVAGLMAARRRRAA</sequence>
<proteinExistence type="predicted"/>
<dbReference type="Proteomes" id="UP000292120">
    <property type="component" value="Unassembled WGS sequence"/>
</dbReference>
<keyword evidence="3" id="KW-1185">Reference proteome</keyword>
<feature type="chain" id="PRO_5020304785" description="PEP-CTERM protein-sorting domain-containing protein" evidence="1">
    <location>
        <begin position="22"/>
        <end position="157"/>
    </location>
</feature>
<evidence type="ECO:0000256" key="1">
    <source>
        <dbReference type="SAM" id="SignalP"/>
    </source>
</evidence>